<dbReference type="HAMAP" id="MF_00046">
    <property type="entry name" value="MurC"/>
    <property type="match status" value="1"/>
</dbReference>
<dbReference type="InterPro" id="IPR036565">
    <property type="entry name" value="Mur-like_cat_sf"/>
</dbReference>
<dbReference type="SUPFAM" id="SSF53244">
    <property type="entry name" value="MurD-like peptide ligases, peptide-binding domain"/>
    <property type="match status" value="1"/>
</dbReference>
<accession>A0ABY8H2Z0</accession>
<keyword evidence="10 14" id="KW-0573">Peptidoglycan synthesis</keyword>
<dbReference type="InterPro" id="IPR036615">
    <property type="entry name" value="Mur_ligase_C_dom_sf"/>
</dbReference>
<dbReference type="RefSeq" id="WP_278156289.1">
    <property type="nucleotide sequence ID" value="NZ_CP121252.1"/>
</dbReference>
<evidence type="ECO:0000256" key="3">
    <source>
        <dbReference type="ARBA" id="ARBA00012211"/>
    </source>
</evidence>
<evidence type="ECO:0000313" key="18">
    <source>
        <dbReference type="EMBL" id="WFP15502.1"/>
    </source>
</evidence>
<keyword evidence="4 14" id="KW-0963">Cytoplasm</keyword>
<reference evidence="18 19" key="1">
    <citation type="submission" date="2023-04" db="EMBL/GenBank/DDBJ databases">
        <title>Funneling lignin-derived compounds into biodiesel using alkali-halophilic Citricoccus sp. P2.</title>
        <authorList>
            <person name="Luo C.-B."/>
        </authorList>
    </citation>
    <scope>NUCLEOTIDE SEQUENCE [LARGE SCALE GENOMIC DNA]</scope>
    <source>
        <strain evidence="18 19">P2</strain>
    </source>
</reference>
<dbReference type="Pfam" id="PF08245">
    <property type="entry name" value="Mur_ligase_M"/>
    <property type="match status" value="1"/>
</dbReference>
<comment type="catalytic activity">
    <reaction evidence="13 14">
        <text>UDP-N-acetyl-alpha-D-muramate + L-alanine + ATP = UDP-N-acetyl-alpha-D-muramoyl-L-alanine + ADP + phosphate + H(+)</text>
        <dbReference type="Rhea" id="RHEA:23372"/>
        <dbReference type="ChEBI" id="CHEBI:15378"/>
        <dbReference type="ChEBI" id="CHEBI:30616"/>
        <dbReference type="ChEBI" id="CHEBI:43474"/>
        <dbReference type="ChEBI" id="CHEBI:57972"/>
        <dbReference type="ChEBI" id="CHEBI:70757"/>
        <dbReference type="ChEBI" id="CHEBI:83898"/>
        <dbReference type="ChEBI" id="CHEBI:456216"/>
        <dbReference type="EC" id="6.3.2.8"/>
    </reaction>
</comment>
<evidence type="ECO:0000256" key="4">
    <source>
        <dbReference type="ARBA" id="ARBA00022490"/>
    </source>
</evidence>
<evidence type="ECO:0000259" key="15">
    <source>
        <dbReference type="Pfam" id="PF01225"/>
    </source>
</evidence>
<evidence type="ECO:0000256" key="6">
    <source>
        <dbReference type="ARBA" id="ARBA00022618"/>
    </source>
</evidence>
<feature type="binding site" evidence="14">
    <location>
        <begin position="129"/>
        <end position="135"/>
    </location>
    <ligand>
        <name>ATP</name>
        <dbReference type="ChEBI" id="CHEBI:30616"/>
    </ligand>
</feature>
<keyword evidence="7 14" id="KW-0547">Nucleotide-binding</keyword>
<evidence type="ECO:0000259" key="17">
    <source>
        <dbReference type="Pfam" id="PF08245"/>
    </source>
</evidence>
<dbReference type="Proteomes" id="UP001219037">
    <property type="component" value="Chromosome"/>
</dbReference>
<keyword evidence="11 14" id="KW-0131">Cell cycle</keyword>
<comment type="similarity">
    <text evidence="14">Belongs to the MurCDEF family.</text>
</comment>
<dbReference type="PANTHER" id="PTHR43445:SF3">
    <property type="entry name" value="UDP-N-ACETYLMURAMATE--L-ALANINE LIGASE"/>
    <property type="match status" value="1"/>
</dbReference>
<evidence type="ECO:0000256" key="9">
    <source>
        <dbReference type="ARBA" id="ARBA00022960"/>
    </source>
</evidence>
<comment type="pathway">
    <text evidence="2 14">Cell wall biogenesis; peptidoglycan biosynthesis.</text>
</comment>
<dbReference type="Pfam" id="PF02875">
    <property type="entry name" value="Mur_ligase_C"/>
    <property type="match status" value="1"/>
</dbReference>
<dbReference type="Gene3D" id="3.90.190.20">
    <property type="entry name" value="Mur ligase, C-terminal domain"/>
    <property type="match status" value="1"/>
</dbReference>
<evidence type="ECO:0000256" key="7">
    <source>
        <dbReference type="ARBA" id="ARBA00022741"/>
    </source>
</evidence>
<dbReference type="GO" id="GO:0008763">
    <property type="term" value="F:UDP-N-acetylmuramate-L-alanine ligase activity"/>
    <property type="evidence" value="ECO:0007669"/>
    <property type="project" value="UniProtKB-EC"/>
</dbReference>
<evidence type="ECO:0000256" key="1">
    <source>
        <dbReference type="ARBA" id="ARBA00004496"/>
    </source>
</evidence>
<keyword evidence="6 14" id="KW-0132">Cell division</keyword>
<dbReference type="InterPro" id="IPR050061">
    <property type="entry name" value="MurCDEF_pg_biosynth"/>
</dbReference>
<dbReference type="SUPFAM" id="SSF53623">
    <property type="entry name" value="MurD-like peptide ligases, catalytic domain"/>
    <property type="match status" value="1"/>
</dbReference>
<organism evidence="18 19">
    <name type="scientific">Citricoccus muralis</name>
    <dbReference type="NCBI Taxonomy" id="169134"/>
    <lineage>
        <taxon>Bacteria</taxon>
        <taxon>Bacillati</taxon>
        <taxon>Actinomycetota</taxon>
        <taxon>Actinomycetes</taxon>
        <taxon>Micrococcales</taxon>
        <taxon>Micrococcaceae</taxon>
        <taxon>Citricoccus</taxon>
    </lineage>
</organism>
<dbReference type="InterPro" id="IPR004101">
    <property type="entry name" value="Mur_ligase_C"/>
</dbReference>
<evidence type="ECO:0000256" key="8">
    <source>
        <dbReference type="ARBA" id="ARBA00022840"/>
    </source>
</evidence>
<keyword evidence="12 14" id="KW-0961">Cell wall biogenesis/degradation</keyword>
<keyword evidence="5 14" id="KW-0436">Ligase</keyword>
<sequence>MAEGSISASDLGDLRHVHLLGIGGVGVSGIARIMAAQGLTVSGTDAKDLPILTELSALGVTTAVGYDAENLSRAEAATNTTIDAVIASSIAGAGNPEYDAAVNRGIPVFHRSQGLAHTMAGHRVLAVAGTHGKTTTSSMAAMAFTHADADPTFAVGAAVAGLGVNAASGVGDWFIAEADESDGTLLNYRPEISIITNVEPDHLDHYGSPEAVHQVFRDFAALTTGSVILCADDDGAAELAAQLRDPDTTTVQTDAQVLTYGQSDGADLQLITLQPREAGQELTVRYREQSYTVMLQVPGLHNALNALAVLLAALTAGLDAAAIIAGLERFRGTARRFEAHGEVNGIRVIDDYAHHPTEVRAAIRAAHSVAAGARVHVIFQPHLFSRTRDFADDFAEALSEADTARVLEIYPARETPLPGITSRIISEQLPQRYPLGREVATPDAAIASVRTVAAPGDIILTMGAGDVNQLAPRIVDSLGDGTA</sequence>
<evidence type="ECO:0000256" key="11">
    <source>
        <dbReference type="ARBA" id="ARBA00023306"/>
    </source>
</evidence>
<dbReference type="Gene3D" id="3.40.1190.10">
    <property type="entry name" value="Mur-like, catalytic domain"/>
    <property type="match status" value="1"/>
</dbReference>
<dbReference type="NCBIfam" id="TIGR01082">
    <property type="entry name" value="murC"/>
    <property type="match status" value="1"/>
</dbReference>
<evidence type="ECO:0000256" key="14">
    <source>
        <dbReference type="HAMAP-Rule" id="MF_00046"/>
    </source>
</evidence>
<feature type="domain" description="Mur ligase C-terminal" evidence="16">
    <location>
        <begin position="335"/>
        <end position="465"/>
    </location>
</feature>
<dbReference type="Pfam" id="PF01225">
    <property type="entry name" value="Mur_ligase"/>
    <property type="match status" value="1"/>
</dbReference>
<comment type="function">
    <text evidence="14">Cell wall formation.</text>
</comment>
<evidence type="ECO:0000256" key="13">
    <source>
        <dbReference type="ARBA" id="ARBA00047833"/>
    </source>
</evidence>
<dbReference type="InterPro" id="IPR013221">
    <property type="entry name" value="Mur_ligase_cen"/>
</dbReference>
<gene>
    <name evidence="14 18" type="primary">murC</name>
    <name evidence="18" type="ORF">P8192_08760</name>
</gene>
<evidence type="ECO:0000256" key="5">
    <source>
        <dbReference type="ARBA" id="ARBA00022598"/>
    </source>
</evidence>
<name>A0ABY8H2Z0_9MICC</name>
<dbReference type="InterPro" id="IPR000713">
    <property type="entry name" value="Mur_ligase_N"/>
</dbReference>
<dbReference type="EC" id="6.3.2.8" evidence="3 14"/>
<keyword evidence="9 14" id="KW-0133">Cell shape</keyword>
<evidence type="ECO:0000256" key="2">
    <source>
        <dbReference type="ARBA" id="ARBA00004752"/>
    </source>
</evidence>
<keyword evidence="19" id="KW-1185">Reference proteome</keyword>
<dbReference type="PANTHER" id="PTHR43445">
    <property type="entry name" value="UDP-N-ACETYLMURAMATE--L-ALANINE LIGASE-RELATED"/>
    <property type="match status" value="1"/>
</dbReference>
<dbReference type="EMBL" id="CP121252">
    <property type="protein sequence ID" value="WFP15502.1"/>
    <property type="molecule type" value="Genomic_DNA"/>
</dbReference>
<evidence type="ECO:0000313" key="19">
    <source>
        <dbReference type="Proteomes" id="UP001219037"/>
    </source>
</evidence>
<evidence type="ECO:0000256" key="10">
    <source>
        <dbReference type="ARBA" id="ARBA00022984"/>
    </source>
</evidence>
<dbReference type="SUPFAM" id="SSF51984">
    <property type="entry name" value="MurCD N-terminal domain"/>
    <property type="match status" value="1"/>
</dbReference>
<protein>
    <recommendedName>
        <fullName evidence="3 14">UDP-N-acetylmuramate--L-alanine ligase</fullName>
        <ecNumber evidence="3 14">6.3.2.8</ecNumber>
    </recommendedName>
    <alternativeName>
        <fullName evidence="14">UDP-N-acetylmuramoyl-L-alanine synthetase</fullName>
    </alternativeName>
</protein>
<evidence type="ECO:0000256" key="12">
    <source>
        <dbReference type="ARBA" id="ARBA00023316"/>
    </source>
</evidence>
<proteinExistence type="inferred from homology"/>
<evidence type="ECO:0000259" key="16">
    <source>
        <dbReference type="Pfam" id="PF02875"/>
    </source>
</evidence>
<feature type="domain" description="Mur ligase N-terminal catalytic" evidence="15">
    <location>
        <begin position="16"/>
        <end position="122"/>
    </location>
</feature>
<dbReference type="InterPro" id="IPR005758">
    <property type="entry name" value="UDP-N-AcMur_Ala_ligase_MurC"/>
</dbReference>
<comment type="subcellular location">
    <subcellularLocation>
        <location evidence="1 14">Cytoplasm</location>
    </subcellularLocation>
</comment>
<keyword evidence="8 14" id="KW-0067">ATP-binding</keyword>
<feature type="domain" description="Mur ligase central" evidence="17">
    <location>
        <begin position="127"/>
        <end position="313"/>
    </location>
</feature>
<dbReference type="Gene3D" id="3.40.50.720">
    <property type="entry name" value="NAD(P)-binding Rossmann-like Domain"/>
    <property type="match status" value="1"/>
</dbReference>